<comment type="similarity">
    <text evidence="1">Belongs to the short-chain dehydrogenases/reductases (SDR) family.</text>
</comment>
<dbReference type="Pfam" id="PF13561">
    <property type="entry name" value="adh_short_C2"/>
    <property type="match status" value="1"/>
</dbReference>
<evidence type="ECO:0000313" key="2">
    <source>
        <dbReference type="EMBL" id="QTN36848.1"/>
    </source>
</evidence>
<dbReference type="PANTHER" id="PTHR42760">
    <property type="entry name" value="SHORT-CHAIN DEHYDROGENASES/REDUCTASES FAMILY MEMBER"/>
    <property type="match status" value="1"/>
</dbReference>
<evidence type="ECO:0000313" key="3">
    <source>
        <dbReference type="Proteomes" id="UP000665026"/>
    </source>
</evidence>
<dbReference type="InterPro" id="IPR036291">
    <property type="entry name" value="NAD(P)-bd_dom_sf"/>
</dbReference>
<dbReference type="FunFam" id="3.40.50.720:FF:000084">
    <property type="entry name" value="Short-chain dehydrogenase reductase"/>
    <property type="match status" value="1"/>
</dbReference>
<dbReference type="PRINTS" id="PR00081">
    <property type="entry name" value="GDHRDH"/>
</dbReference>
<dbReference type="SUPFAM" id="SSF51735">
    <property type="entry name" value="NAD(P)-binding Rossmann-fold domains"/>
    <property type="match status" value="1"/>
</dbReference>
<dbReference type="Gene3D" id="3.40.50.720">
    <property type="entry name" value="NAD(P)-binding Rossmann-like Domain"/>
    <property type="match status" value="1"/>
</dbReference>
<dbReference type="KEGG" id="cact:HZ995_04850"/>
<accession>A0A975ER66</accession>
<proteinExistence type="inferred from homology"/>
<dbReference type="InterPro" id="IPR020904">
    <property type="entry name" value="Sc_DH/Rdtase_CS"/>
</dbReference>
<sequence>MKADDSIFSVRGRVACVTGASSGLGQRAATVLAGAGAKVVGVARRAEALEQWCWETQGDCASVAGDVADRDGLDDLVGQISAPFGAPDIVIHAAGLNTRQPADEVTAEGWDATIAINLSAPFFLSQKLVPAMREKGWGRIVNFASLQSFRAFPGGIAYGATKGGVAQLTRAMAEAWSKVGVTANAIAPGFFHTELTAAVFDDPERAARNAAQTCIGRNGEDADLDGPLLFLCSDASRYVTGQVMMLDGGFTAK</sequence>
<name>A0A975ER66_9RHOB</name>
<dbReference type="AlphaFoldDB" id="A0A975ER66"/>
<dbReference type="PRINTS" id="PR00080">
    <property type="entry name" value="SDRFAMILY"/>
</dbReference>
<organism evidence="2 3">
    <name type="scientific">Cognatishimia activa</name>
    <dbReference type="NCBI Taxonomy" id="1715691"/>
    <lineage>
        <taxon>Bacteria</taxon>
        <taxon>Pseudomonadati</taxon>
        <taxon>Pseudomonadota</taxon>
        <taxon>Alphaproteobacteria</taxon>
        <taxon>Rhodobacterales</taxon>
        <taxon>Paracoccaceae</taxon>
        <taxon>Cognatishimia</taxon>
    </lineage>
</organism>
<dbReference type="Proteomes" id="UP000665026">
    <property type="component" value="Chromosome"/>
</dbReference>
<dbReference type="RefSeq" id="WP_209357544.1">
    <property type="nucleotide sequence ID" value="NZ_CP060010.1"/>
</dbReference>
<dbReference type="EMBL" id="CP060010">
    <property type="protein sequence ID" value="QTN36848.1"/>
    <property type="molecule type" value="Genomic_DNA"/>
</dbReference>
<reference evidence="2" key="1">
    <citation type="submission" date="2020-07" db="EMBL/GenBank/DDBJ databases">
        <title>Genome sequences of bacteria associated with the marine, planktonic diatom Thalassiosira profunda strain ECT2AJA-044.</title>
        <authorList>
            <person name="Gargas C.B."/>
            <person name="Roberts W.R."/>
            <person name="Alverson A.J."/>
        </authorList>
    </citation>
    <scope>NUCLEOTIDE SEQUENCE</scope>
    <source>
        <strain evidence="2">ECT2AJA-044</strain>
    </source>
</reference>
<gene>
    <name evidence="2" type="ORF">HZ995_04850</name>
</gene>
<dbReference type="InterPro" id="IPR002347">
    <property type="entry name" value="SDR_fam"/>
</dbReference>
<dbReference type="GO" id="GO:0016616">
    <property type="term" value="F:oxidoreductase activity, acting on the CH-OH group of donors, NAD or NADP as acceptor"/>
    <property type="evidence" value="ECO:0007669"/>
    <property type="project" value="TreeGrafter"/>
</dbReference>
<dbReference type="PROSITE" id="PS00061">
    <property type="entry name" value="ADH_SHORT"/>
    <property type="match status" value="1"/>
</dbReference>
<protein>
    <submittedName>
        <fullName evidence="2">SDR family oxidoreductase</fullName>
    </submittedName>
</protein>
<evidence type="ECO:0000256" key="1">
    <source>
        <dbReference type="ARBA" id="ARBA00006484"/>
    </source>
</evidence>